<sequence length="357" mass="39715">MGRRPKASNNNHMPGNAFPSKERFEPQKQQKQQVFSGNIRSPTKVLDSQLENPHPACSPLKHPNVSVAGAKKSLESKTPQEQMNQASKHQKKYATSTRKMSKHSITSVRRSDRIKSGVVKSANSKQGGVEHMVDVTVSDSEIDEPERHTEQVSLKPQLDTQVEQVQVLPQSNTQIKKVLPQLDGHAEQALPKQNAQIEQLLLVPEPEPTENISEKSLDEKVDYALQRIQAFDKIVELLKSKADGNVTSYEAPSMTVMAPISYRSMYIDSQKKLEALANENRQLTGQLENALGKIEMYENENRVLSELLEKLKDTANQQLSNLAKSTEAAVNASTLEIYHAYSASASKRKRIEGGNAA</sequence>
<keyword evidence="1" id="KW-0175">Coiled coil</keyword>
<evidence type="ECO:0000256" key="1">
    <source>
        <dbReference type="SAM" id="Coils"/>
    </source>
</evidence>
<dbReference type="OrthoDB" id="1937314at2759"/>
<feature type="compositionally biased region" description="Polar residues" evidence="2">
    <location>
        <begin position="76"/>
        <end position="108"/>
    </location>
</feature>
<keyword evidence="3" id="KW-1185">Reference proteome</keyword>
<evidence type="ECO:0000313" key="4">
    <source>
        <dbReference type="RefSeq" id="XP_004493667.1"/>
    </source>
</evidence>
<dbReference type="PANTHER" id="PTHR38936:SF1">
    <property type="entry name" value="DUF641 DOMAIN-CONTAINING PROTEIN"/>
    <property type="match status" value="1"/>
</dbReference>
<feature type="coiled-coil region" evidence="1">
    <location>
        <begin position="266"/>
        <end position="328"/>
    </location>
</feature>
<dbReference type="PaxDb" id="3827-XP_004493667.1"/>
<evidence type="ECO:0000313" key="3">
    <source>
        <dbReference type="Proteomes" id="UP000087171"/>
    </source>
</evidence>
<protein>
    <submittedName>
        <fullName evidence="4">Uncharacterized protein LOC101504457</fullName>
    </submittedName>
</protein>
<dbReference type="GeneID" id="101504457"/>
<proteinExistence type="predicted"/>
<dbReference type="AlphaFoldDB" id="A0A1S2XU45"/>
<dbReference type="KEGG" id="cam:101504457"/>
<dbReference type="Proteomes" id="UP000087171">
    <property type="component" value="Chromosome Ca3"/>
</dbReference>
<dbReference type="RefSeq" id="XP_004493667.1">
    <property type="nucleotide sequence ID" value="XM_004493610.3"/>
</dbReference>
<organism evidence="3 4">
    <name type="scientific">Cicer arietinum</name>
    <name type="common">Chickpea</name>
    <name type="synonym">Garbanzo</name>
    <dbReference type="NCBI Taxonomy" id="3827"/>
    <lineage>
        <taxon>Eukaryota</taxon>
        <taxon>Viridiplantae</taxon>
        <taxon>Streptophyta</taxon>
        <taxon>Embryophyta</taxon>
        <taxon>Tracheophyta</taxon>
        <taxon>Spermatophyta</taxon>
        <taxon>Magnoliopsida</taxon>
        <taxon>eudicotyledons</taxon>
        <taxon>Gunneridae</taxon>
        <taxon>Pentapetalae</taxon>
        <taxon>rosids</taxon>
        <taxon>fabids</taxon>
        <taxon>Fabales</taxon>
        <taxon>Fabaceae</taxon>
        <taxon>Papilionoideae</taxon>
        <taxon>50 kb inversion clade</taxon>
        <taxon>NPAAA clade</taxon>
        <taxon>Hologalegina</taxon>
        <taxon>IRL clade</taxon>
        <taxon>Cicereae</taxon>
        <taxon>Cicer</taxon>
    </lineage>
</organism>
<gene>
    <name evidence="4" type="primary">LOC101504457</name>
</gene>
<feature type="region of interest" description="Disordered" evidence="2">
    <location>
        <begin position="1"/>
        <end position="115"/>
    </location>
</feature>
<name>A0A1S2XU45_CICAR</name>
<feature type="compositionally biased region" description="Polar residues" evidence="2">
    <location>
        <begin position="29"/>
        <end position="41"/>
    </location>
</feature>
<reference evidence="3" key="1">
    <citation type="journal article" date="2013" name="Nat. Biotechnol.">
        <title>Draft genome sequence of chickpea (Cicer arietinum) provides a resource for trait improvement.</title>
        <authorList>
            <person name="Varshney R.K."/>
            <person name="Song C."/>
            <person name="Saxena R.K."/>
            <person name="Azam S."/>
            <person name="Yu S."/>
            <person name="Sharpe A.G."/>
            <person name="Cannon S."/>
            <person name="Baek J."/>
            <person name="Rosen B.D."/>
            <person name="Tar'an B."/>
            <person name="Millan T."/>
            <person name="Zhang X."/>
            <person name="Ramsay L.D."/>
            <person name="Iwata A."/>
            <person name="Wang Y."/>
            <person name="Nelson W."/>
            <person name="Farmer A.D."/>
            <person name="Gaur P.M."/>
            <person name="Soderlund C."/>
            <person name="Penmetsa R.V."/>
            <person name="Xu C."/>
            <person name="Bharti A.K."/>
            <person name="He W."/>
            <person name="Winter P."/>
            <person name="Zhao S."/>
            <person name="Hane J.K."/>
            <person name="Carrasquilla-Garcia N."/>
            <person name="Condie J.A."/>
            <person name="Upadhyaya H.D."/>
            <person name="Luo M.C."/>
            <person name="Thudi M."/>
            <person name="Gowda C.L."/>
            <person name="Singh N.P."/>
            <person name="Lichtenzveig J."/>
            <person name="Gali K.K."/>
            <person name="Rubio J."/>
            <person name="Nadarajan N."/>
            <person name="Dolezel J."/>
            <person name="Bansal K.C."/>
            <person name="Xu X."/>
            <person name="Edwards D."/>
            <person name="Zhang G."/>
            <person name="Kahl G."/>
            <person name="Gil J."/>
            <person name="Singh K.B."/>
            <person name="Datta S.K."/>
            <person name="Jackson S.A."/>
            <person name="Wang J."/>
            <person name="Cook D.R."/>
        </authorList>
    </citation>
    <scope>NUCLEOTIDE SEQUENCE [LARGE SCALE GENOMIC DNA]</scope>
    <source>
        <strain evidence="3">cv. CDC Frontier</strain>
    </source>
</reference>
<evidence type="ECO:0000256" key="2">
    <source>
        <dbReference type="SAM" id="MobiDB-lite"/>
    </source>
</evidence>
<reference evidence="4" key="2">
    <citation type="submission" date="2025-08" db="UniProtKB">
        <authorList>
            <consortium name="RefSeq"/>
        </authorList>
    </citation>
    <scope>IDENTIFICATION</scope>
    <source>
        <tissue evidence="4">Etiolated seedlings</tissue>
    </source>
</reference>
<accession>A0A1S2XU45</accession>
<dbReference type="PANTHER" id="PTHR38936">
    <property type="entry name" value="TITIN-LIKE ISOFORM X2"/>
    <property type="match status" value="1"/>
</dbReference>
<dbReference type="eggNOG" id="ENOG502S4K5">
    <property type="taxonomic scope" value="Eukaryota"/>
</dbReference>